<dbReference type="AlphaFoldDB" id="A0A7Y9JZU2"/>
<proteinExistence type="predicted"/>
<organism evidence="2 3">
    <name type="scientific">Sphingomonas melonis</name>
    <dbReference type="NCBI Taxonomy" id="152682"/>
    <lineage>
        <taxon>Bacteria</taxon>
        <taxon>Pseudomonadati</taxon>
        <taxon>Pseudomonadota</taxon>
        <taxon>Alphaproteobacteria</taxon>
        <taxon>Sphingomonadales</taxon>
        <taxon>Sphingomonadaceae</taxon>
        <taxon>Sphingomonas</taxon>
    </lineage>
</organism>
<dbReference type="Proteomes" id="UP000517753">
    <property type="component" value="Unassembled WGS sequence"/>
</dbReference>
<accession>A0A7Y9JZU2</accession>
<evidence type="ECO:0000259" key="1">
    <source>
        <dbReference type="Pfam" id="PF25967"/>
    </source>
</evidence>
<dbReference type="PANTHER" id="PTHR30469">
    <property type="entry name" value="MULTIDRUG RESISTANCE PROTEIN MDTA"/>
    <property type="match status" value="1"/>
</dbReference>
<dbReference type="GO" id="GO:0015562">
    <property type="term" value="F:efflux transmembrane transporter activity"/>
    <property type="evidence" value="ECO:0007669"/>
    <property type="project" value="TreeGrafter"/>
</dbReference>
<feature type="domain" description="Multidrug resistance protein MdtA-like C-terminal permuted SH3" evidence="1">
    <location>
        <begin position="62"/>
        <end position="119"/>
    </location>
</feature>
<dbReference type="PANTHER" id="PTHR30469:SF15">
    <property type="entry name" value="HLYD FAMILY OF SECRETION PROTEINS"/>
    <property type="match status" value="1"/>
</dbReference>
<dbReference type="EMBL" id="JACCBY010000001">
    <property type="protein sequence ID" value="NYD89133.1"/>
    <property type="molecule type" value="Genomic_DNA"/>
</dbReference>
<dbReference type="Gene3D" id="2.40.420.20">
    <property type="match status" value="1"/>
</dbReference>
<keyword evidence="3" id="KW-1185">Reference proteome</keyword>
<evidence type="ECO:0000313" key="3">
    <source>
        <dbReference type="Proteomes" id="UP000517753"/>
    </source>
</evidence>
<dbReference type="InterPro" id="IPR058627">
    <property type="entry name" value="MdtA-like_C"/>
</dbReference>
<evidence type="ECO:0000313" key="2">
    <source>
        <dbReference type="EMBL" id="NYD89133.1"/>
    </source>
</evidence>
<name>A0A7Y9JZU2_9SPHN</name>
<dbReference type="GO" id="GO:1990281">
    <property type="term" value="C:efflux pump complex"/>
    <property type="evidence" value="ECO:0007669"/>
    <property type="project" value="TreeGrafter"/>
</dbReference>
<dbReference type="Pfam" id="PF25967">
    <property type="entry name" value="RND-MFP_C"/>
    <property type="match status" value="1"/>
</dbReference>
<comment type="caution">
    <text evidence="2">The sequence shown here is derived from an EMBL/GenBank/DDBJ whole genome shotgun (WGS) entry which is preliminary data.</text>
</comment>
<sequence length="137" mass="14105">MGDAATVRLASGAEVVGHVRLIGARVDPQTGLVRVRLALPVRPDIRPGGFAQADFASNSRAVLTVPEAAVRYGASGATVQTLDRRNAVRSRPVRVGRRGGGYVELTSGPPPGTRVVLGGGAFVLDGDVVRPTLGSGR</sequence>
<reference evidence="2 3" key="1">
    <citation type="submission" date="2020-08" db="EMBL/GenBank/DDBJ databases">
        <title>The Agave Microbiome: Exploring the role of microbial communities in plant adaptations to desert environments.</title>
        <authorList>
            <person name="Partida-Martinez L.P."/>
        </authorList>
    </citation>
    <scope>NUCLEOTIDE SEQUENCE [LARGE SCALE GENOMIC DNA]</scope>
    <source>
        <strain evidence="2 3">AS2.3</strain>
    </source>
</reference>
<gene>
    <name evidence="2" type="ORF">HD841_000902</name>
</gene>
<protein>
    <submittedName>
        <fullName evidence="2">Multidrug efflux pump subunit AcrA (Membrane-fusion protein)</fullName>
    </submittedName>
</protein>